<dbReference type="PANTHER" id="PTHR10903">
    <property type="entry name" value="GTPASE, IMAP FAMILY MEMBER-RELATED"/>
    <property type="match status" value="1"/>
</dbReference>
<dbReference type="GO" id="GO:0005525">
    <property type="term" value="F:GTP binding"/>
    <property type="evidence" value="ECO:0007669"/>
    <property type="project" value="UniProtKB-KW"/>
</dbReference>
<comment type="caution">
    <text evidence="4">The sequence shown here is derived from an EMBL/GenBank/DDBJ whole genome shotgun (WGS) entry which is preliminary data.</text>
</comment>
<evidence type="ECO:0000313" key="4">
    <source>
        <dbReference type="EMBL" id="KAK1683303.1"/>
    </source>
</evidence>
<evidence type="ECO:0000256" key="1">
    <source>
        <dbReference type="ARBA" id="ARBA00022741"/>
    </source>
</evidence>
<sequence>MDGDGRIHDADADADWVLPSAPHSDVTLALVGKIGSGKSATANRILGREAFPSEFSYSGVTGTCQMRSGTLHDGCAARTLNVIDTPGNHDRSKLKSGAN</sequence>
<feature type="domain" description="AIG1-type G" evidence="3">
    <location>
        <begin position="27"/>
        <end position="92"/>
    </location>
</feature>
<dbReference type="Pfam" id="PF04548">
    <property type="entry name" value="AIG1"/>
    <property type="match status" value="1"/>
</dbReference>
<dbReference type="EMBL" id="JAUUTY010000002">
    <property type="protein sequence ID" value="KAK1683303.1"/>
    <property type="molecule type" value="Genomic_DNA"/>
</dbReference>
<reference evidence="4" key="1">
    <citation type="submission" date="2023-07" db="EMBL/GenBank/DDBJ databases">
        <title>A chromosome-level genome assembly of Lolium multiflorum.</title>
        <authorList>
            <person name="Chen Y."/>
            <person name="Copetti D."/>
            <person name="Kolliker R."/>
            <person name="Studer B."/>
        </authorList>
    </citation>
    <scope>NUCLEOTIDE SEQUENCE</scope>
    <source>
        <strain evidence="4">02402/16</strain>
        <tissue evidence="4">Leaf</tissue>
    </source>
</reference>
<gene>
    <name evidence="4" type="ORF">QYE76_044151</name>
</gene>
<evidence type="ECO:0000259" key="3">
    <source>
        <dbReference type="Pfam" id="PF04548"/>
    </source>
</evidence>
<dbReference type="AlphaFoldDB" id="A0AAD8TKH1"/>
<keyword evidence="1" id="KW-0547">Nucleotide-binding</keyword>
<evidence type="ECO:0000256" key="2">
    <source>
        <dbReference type="ARBA" id="ARBA00023134"/>
    </source>
</evidence>
<dbReference type="InterPro" id="IPR027417">
    <property type="entry name" value="P-loop_NTPase"/>
</dbReference>
<keyword evidence="2" id="KW-0342">GTP-binding</keyword>
<accession>A0AAD8TKH1</accession>
<proteinExistence type="predicted"/>
<dbReference type="InterPro" id="IPR006703">
    <property type="entry name" value="G_AIG1"/>
</dbReference>
<keyword evidence="5" id="KW-1185">Reference proteome</keyword>
<name>A0AAD8TKH1_LOLMU</name>
<dbReference type="Gene3D" id="3.40.50.300">
    <property type="entry name" value="P-loop containing nucleotide triphosphate hydrolases"/>
    <property type="match status" value="1"/>
</dbReference>
<dbReference type="InterPro" id="IPR045058">
    <property type="entry name" value="GIMA/IAN/Toc"/>
</dbReference>
<dbReference type="PANTHER" id="PTHR10903:SF181">
    <property type="entry name" value="AIG1-TYPE G DOMAIN-CONTAINING PROTEIN"/>
    <property type="match status" value="1"/>
</dbReference>
<protein>
    <recommendedName>
        <fullName evidence="3">AIG1-type G domain-containing protein</fullName>
    </recommendedName>
</protein>
<evidence type="ECO:0000313" key="5">
    <source>
        <dbReference type="Proteomes" id="UP001231189"/>
    </source>
</evidence>
<dbReference type="SUPFAM" id="SSF52540">
    <property type="entry name" value="P-loop containing nucleoside triphosphate hydrolases"/>
    <property type="match status" value="1"/>
</dbReference>
<dbReference type="Proteomes" id="UP001231189">
    <property type="component" value="Unassembled WGS sequence"/>
</dbReference>
<organism evidence="4 5">
    <name type="scientific">Lolium multiflorum</name>
    <name type="common">Italian ryegrass</name>
    <name type="synonym">Lolium perenne subsp. multiflorum</name>
    <dbReference type="NCBI Taxonomy" id="4521"/>
    <lineage>
        <taxon>Eukaryota</taxon>
        <taxon>Viridiplantae</taxon>
        <taxon>Streptophyta</taxon>
        <taxon>Embryophyta</taxon>
        <taxon>Tracheophyta</taxon>
        <taxon>Spermatophyta</taxon>
        <taxon>Magnoliopsida</taxon>
        <taxon>Liliopsida</taxon>
        <taxon>Poales</taxon>
        <taxon>Poaceae</taxon>
        <taxon>BOP clade</taxon>
        <taxon>Pooideae</taxon>
        <taxon>Poodae</taxon>
        <taxon>Poeae</taxon>
        <taxon>Poeae Chloroplast Group 2 (Poeae type)</taxon>
        <taxon>Loliodinae</taxon>
        <taxon>Loliinae</taxon>
        <taxon>Lolium</taxon>
    </lineage>
</organism>